<name>A0AAD9WGU9_9HELO</name>
<reference evidence="5" key="1">
    <citation type="submission" date="2023-06" db="EMBL/GenBank/DDBJ databases">
        <title>Draft genome of Marssonina rosae.</title>
        <authorList>
            <person name="Cheng Q."/>
        </authorList>
    </citation>
    <scope>NUCLEOTIDE SEQUENCE</scope>
    <source>
        <strain evidence="5">R4</strain>
    </source>
</reference>
<evidence type="ECO:0000313" key="5">
    <source>
        <dbReference type="EMBL" id="KAK2628654.1"/>
    </source>
</evidence>
<evidence type="ECO:0000256" key="2">
    <source>
        <dbReference type="ARBA" id="ARBA00023242"/>
    </source>
</evidence>
<keyword evidence="2" id="KW-0539">Nucleus</keyword>
<dbReference type="PANTHER" id="PTHR42107:SF1">
    <property type="entry name" value="WHIM1 DOMAIN-CONTAINING PROTEIN"/>
    <property type="match status" value="1"/>
</dbReference>
<feature type="domain" description="WHIM1" evidence="4">
    <location>
        <begin position="75"/>
        <end position="119"/>
    </location>
</feature>
<dbReference type="Pfam" id="PF15612">
    <property type="entry name" value="WHIM1"/>
    <property type="match status" value="1"/>
</dbReference>
<evidence type="ECO:0000256" key="1">
    <source>
        <dbReference type="ARBA" id="ARBA00004123"/>
    </source>
</evidence>
<feature type="compositionally biased region" description="Low complexity" evidence="3">
    <location>
        <begin position="493"/>
        <end position="509"/>
    </location>
</feature>
<dbReference type="PANTHER" id="PTHR42107">
    <property type="entry name" value="YALI0D24453P"/>
    <property type="match status" value="1"/>
</dbReference>
<organism evidence="5 6">
    <name type="scientific">Diplocarpon rosae</name>
    <dbReference type="NCBI Taxonomy" id="946125"/>
    <lineage>
        <taxon>Eukaryota</taxon>
        <taxon>Fungi</taxon>
        <taxon>Dikarya</taxon>
        <taxon>Ascomycota</taxon>
        <taxon>Pezizomycotina</taxon>
        <taxon>Leotiomycetes</taxon>
        <taxon>Helotiales</taxon>
        <taxon>Drepanopezizaceae</taxon>
        <taxon>Diplocarpon</taxon>
    </lineage>
</organism>
<comment type="subcellular location">
    <subcellularLocation>
        <location evidence="1">Nucleus</location>
    </subcellularLocation>
</comment>
<evidence type="ECO:0000259" key="4">
    <source>
        <dbReference type="Pfam" id="PF15612"/>
    </source>
</evidence>
<dbReference type="EMBL" id="JAUBYV010000002">
    <property type="protein sequence ID" value="KAK2628654.1"/>
    <property type="molecule type" value="Genomic_DNA"/>
</dbReference>
<keyword evidence="6" id="KW-1185">Reference proteome</keyword>
<feature type="region of interest" description="Disordered" evidence="3">
    <location>
        <begin position="466"/>
        <end position="520"/>
    </location>
</feature>
<feature type="region of interest" description="Disordered" evidence="3">
    <location>
        <begin position="256"/>
        <end position="394"/>
    </location>
</feature>
<feature type="compositionally biased region" description="Gly residues" evidence="3">
    <location>
        <begin position="308"/>
        <end position="319"/>
    </location>
</feature>
<feature type="region of interest" description="Disordered" evidence="3">
    <location>
        <begin position="400"/>
        <end position="419"/>
    </location>
</feature>
<gene>
    <name evidence="5" type="ORF">QTJ16_001757</name>
</gene>
<dbReference type="Proteomes" id="UP001285354">
    <property type="component" value="Unassembled WGS sequence"/>
</dbReference>
<protein>
    <recommendedName>
        <fullName evidence="4">WHIM1 domain-containing protein</fullName>
    </recommendedName>
</protein>
<proteinExistence type="predicted"/>
<accession>A0AAD9WGU9</accession>
<evidence type="ECO:0000256" key="3">
    <source>
        <dbReference type="SAM" id="MobiDB-lite"/>
    </source>
</evidence>
<dbReference type="AlphaFoldDB" id="A0AAD9WGU9"/>
<comment type="caution">
    <text evidence="5">The sequence shown here is derived from an EMBL/GenBank/DDBJ whole genome shotgun (WGS) entry which is preliminary data.</text>
</comment>
<feature type="compositionally biased region" description="Basic and acidic residues" evidence="3">
    <location>
        <begin position="400"/>
        <end position="411"/>
    </location>
</feature>
<dbReference type="InterPro" id="IPR028942">
    <property type="entry name" value="WHIM1_dom"/>
</dbReference>
<sequence>MFRSRFTEAFPKSLVNFGPQELERDIVETVPGEGVEHLLCAVLGLLLNRKQDIKSGHYNRALEEAIQTHKSQWAKDWESKNPLSGGATFASMAPTERLTLLRTLILWSLSSSDAVKGLIQASYKQSRHEDDLNQPLSVQPWGSDSDKRRYYLIEGLDDTHFRVYRESNYTGLKRTWWSVAGNIDELKALADKLLNEDGGQKARLLSSKMTAAIPRFEATEEACTNFQSQITRLIYYSMYEGRTRGKRMKYTYSDEEDEIYSDSTTARRSTRNTGTHTPAEPSGPTITQSGRQVKSRHGGAYGESMLSGTGGVTIGGFDGVGDEPSHDESSGGRPPRRAAATNASTKARTGLHFEGYNDVDEMTSEEEGDASEQDYGDDEEEEVPLESDVEDQDDLYDRDEHDEIHDREPKKLIVKLPIKTPTPEKKTTIKLKFSPEKVASKTLFIDTANGDAQENRTVLATVEAKENMQPASSPLSGPARADSSEVSNNIIVLSPKSPAQPAQAASPLSIPKSPEKFAVH</sequence>
<feature type="compositionally biased region" description="Acidic residues" evidence="3">
    <location>
        <begin position="357"/>
        <end position="394"/>
    </location>
</feature>
<dbReference type="GO" id="GO:0005634">
    <property type="term" value="C:nucleus"/>
    <property type="evidence" value="ECO:0007669"/>
    <property type="project" value="UniProtKB-SubCell"/>
</dbReference>
<evidence type="ECO:0000313" key="6">
    <source>
        <dbReference type="Proteomes" id="UP001285354"/>
    </source>
</evidence>
<feature type="compositionally biased region" description="Polar residues" evidence="3">
    <location>
        <begin position="261"/>
        <end position="276"/>
    </location>
</feature>